<dbReference type="InterPro" id="IPR018695">
    <property type="entry name" value="DUF2194"/>
</dbReference>
<dbReference type="Proteomes" id="UP000185490">
    <property type="component" value="Chromosome"/>
</dbReference>
<dbReference type="SUPFAM" id="SSF88713">
    <property type="entry name" value="Glycoside hydrolase/deacetylase"/>
    <property type="match status" value="1"/>
</dbReference>
<dbReference type="CDD" id="cd10924">
    <property type="entry name" value="CE4_COG4878"/>
    <property type="match status" value="1"/>
</dbReference>
<proteinExistence type="predicted"/>
<dbReference type="Gene3D" id="3.20.20.370">
    <property type="entry name" value="Glycoside hydrolase/deacetylase"/>
    <property type="match status" value="1"/>
</dbReference>
<organism evidence="1 2">
    <name type="scientific">Thermosipho melanesiensis</name>
    <dbReference type="NCBI Taxonomy" id="46541"/>
    <lineage>
        <taxon>Bacteria</taxon>
        <taxon>Thermotogati</taxon>
        <taxon>Thermotogota</taxon>
        <taxon>Thermotogae</taxon>
        <taxon>Thermotogales</taxon>
        <taxon>Fervidobacteriaceae</taxon>
        <taxon>Thermosipho</taxon>
    </lineage>
</organism>
<accession>A0ABM6GEP5</accession>
<name>A0ABM6GEP5_9BACT</name>
<reference evidence="1 2" key="1">
    <citation type="submission" date="2014-02" db="EMBL/GenBank/DDBJ databases">
        <title>Diversity of Thermotogales isolates from hydrothermal vents.</title>
        <authorList>
            <person name="Haverkamp T.H.A."/>
            <person name="Lossouarn J."/>
            <person name="Geslin C."/>
            <person name="Nesbo C.L."/>
        </authorList>
    </citation>
    <scope>NUCLEOTIDE SEQUENCE [LARGE SCALE GENOMIC DNA]</scope>
    <source>
        <strain evidence="1 2">431</strain>
    </source>
</reference>
<evidence type="ECO:0008006" key="3">
    <source>
        <dbReference type="Google" id="ProtNLM"/>
    </source>
</evidence>
<dbReference type="RefSeq" id="WP_012057213.1">
    <property type="nucleotide sequence ID" value="NZ_CP007389.1"/>
</dbReference>
<evidence type="ECO:0000313" key="2">
    <source>
        <dbReference type="Proteomes" id="UP000185490"/>
    </source>
</evidence>
<sequence>MKKFIIILLLILSLFVFSQKKILLLYKKTEEYGKYMLQNYVIPILEKNGISYDLKDIETFNYYNISTKEYLGVISWYYSTELKYPNLYLRQLSNFVENNGIFFFFNNLGVSTNQREINNFLNKLGVHYMYGYKVLKNFEPLYEKEFFTATPSTLPQPVEKYKIFEKDVNILLELKSNNETYPLIFISPKGGGALFNSFFDNNKEFILNIEKIFNIFLKKTVGSKNKILLVKDKYDTNYYVNIQYQIEKMLEYAKINFNTTTISTFYNKSFIDLLDYRYIIWITNAKYIDTENTEMFLENGGSIVYITDLHNTPWKDKIKIEKHAISKIIFDKRLFPLTNSKDGIELERTFEENLKIVLDNETILSYLVSSNEKLPAIWYKKEKGGYIGYIYPPLVIKELRGLILQCILEMQDYNIMGFLNSYIFYIDDFPIPSYEIKKKGIKDTDFYYKIWWKDIKDFANSYNIKYTFITPLSYNGASNPPFDFSEFLITDEPIKALMEIDNSKHELGLHGYNHLSLLKENWTNKENLQEGLKSAKKFIESVLGHPIFINSYVAPNNLIDEFGVKNLIKALPEIKTIGTTYTSPDEFSEYKILENFTIIIPRPTYGYYPLKKILLTTINTLSNFGAFQHFIHPDDFFSNERNPLNKSWKELLLHLDKFYYKIKTTFPWLRNQTASEAYPYLFEFLTEKYEYNIKGNSLEVIIESSTIKPKYFLLRTKIPIRKVIGGKIIAFYPENDIYILSSELSKLTIKFLEEEK</sequence>
<gene>
    <name evidence="1" type="ORF">BW47_05315</name>
</gene>
<dbReference type="Pfam" id="PF09960">
    <property type="entry name" value="DUF2194"/>
    <property type="match status" value="1"/>
</dbReference>
<evidence type="ECO:0000313" key="1">
    <source>
        <dbReference type="EMBL" id="APT73972.1"/>
    </source>
</evidence>
<dbReference type="EMBL" id="CP007389">
    <property type="protein sequence ID" value="APT73972.1"/>
    <property type="molecule type" value="Genomic_DNA"/>
</dbReference>
<dbReference type="InterPro" id="IPR011330">
    <property type="entry name" value="Glyco_hydro/deAcase_b/a-brl"/>
</dbReference>
<keyword evidence="2" id="KW-1185">Reference proteome</keyword>
<protein>
    <recommendedName>
        <fullName evidence="3">DUF2194 domain-containing protein</fullName>
    </recommendedName>
</protein>